<dbReference type="InParanoid" id="A0A263D6D6"/>
<dbReference type="AlphaFoldDB" id="A0A263D6D6"/>
<protein>
    <recommendedName>
        <fullName evidence="3">Molecular chaperone DnaK</fullName>
    </recommendedName>
</protein>
<dbReference type="Gene3D" id="3.30.420.40">
    <property type="match status" value="3"/>
</dbReference>
<gene>
    <name evidence="1" type="ORF">CFN78_07325</name>
</gene>
<keyword evidence="2" id="KW-1185">Reference proteome</keyword>
<sequence length="390" mass="39880">MPYSIGIDVDPSRAVAAACRIGEDGHGPAETVRLGEVSASIPTALFLDEEGYLLVGDAALAAGVAEPERLITGFHERIGDDTPVTVAGEPFSAQSLSAAVIAWSVARAAEPMGEPPEQVTVTHPASWGRYRRELLRAALGAEGLGRVLLVPAPVAVLDEHTRAAGEPDTGAIAAVFDVGAAHLAPALLRRSAIGTWETLACADAVPFPGDAATARTVVEDAVEQTRSLARQASVDLRRLGCVALHGSKSAIPAVGDLLRGALACRPVALPDPDATAARGAAALAGAEMVRTMESAVAPVETTLLPKVADELITDSIRERPVRPPVRIAAPRISAPAVRNWRTYRPSPVAAGMVAAASLATVLTLGGDLSTVDTAQPAAPCAATASTGDGC</sequence>
<proteinExistence type="predicted"/>
<evidence type="ECO:0000313" key="1">
    <source>
        <dbReference type="EMBL" id="OZM74074.1"/>
    </source>
</evidence>
<accession>A0A263D6D6</accession>
<dbReference type="InterPro" id="IPR043129">
    <property type="entry name" value="ATPase_NBD"/>
</dbReference>
<reference evidence="1 2" key="1">
    <citation type="submission" date="2017-07" db="EMBL/GenBank/DDBJ databases">
        <title>Amycolatopsis antarcticus sp. nov., isolated from the surface of an Antarcticus brown macroalga.</title>
        <authorList>
            <person name="Wang J."/>
            <person name="Leiva S."/>
            <person name="Huang J."/>
            <person name="Huang Y."/>
        </authorList>
    </citation>
    <scope>NUCLEOTIDE SEQUENCE [LARGE SCALE GENOMIC DNA]</scope>
    <source>
        <strain evidence="1 2">AU-G6</strain>
    </source>
</reference>
<dbReference type="EMBL" id="NKYE01000003">
    <property type="protein sequence ID" value="OZM74074.1"/>
    <property type="molecule type" value="Genomic_DNA"/>
</dbReference>
<comment type="caution">
    <text evidence="1">The sequence shown here is derived from an EMBL/GenBank/DDBJ whole genome shotgun (WGS) entry which is preliminary data.</text>
</comment>
<dbReference type="OrthoDB" id="9766019at2"/>
<dbReference type="Proteomes" id="UP000242444">
    <property type="component" value="Unassembled WGS sequence"/>
</dbReference>
<name>A0A263D6D6_9PSEU</name>
<evidence type="ECO:0000313" key="2">
    <source>
        <dbReference type="Proteomes" id="UP000242444"/>
    </source>
</evidence>
<evidence type="ECO:0008006" key="3">
    <source>
        <dbReference type="Google" id="ProtNLM"/>
    </source>
</evidence>
<dbReference type="RefSeq" id="WP_094861830.1">
    <property type="nucleotide sequence ID" value="NZ_NKYE01000003.1"/>
</dbReference>
<organism evidence="1 2">
    <name type="scientific">Amycolatopsis antarctica</name>
    <dbReference type="NCBI Taxonomy" id="1854586"/>
    <lineage>
        <taxon>Bacteria</taxon>
        <taxon>Bacillati</taxon>
        <taxon>Actinomycetota</taxon>
        <taxon>Actinomycetes</taxon>
        <taxon>Pseudonocardiales</taxon>
        <taxon>Pseudonocardiaceae</taxon>
        <taxon>Amycolatopsis</taxon>
    </lineage>
</organism>
<dbReference type="SUPFAM" id="SSF53067">
    <property type="entry name" value="Actin-like ATPase domain"/>
    <property type="match status" value="2"/>
</dbReference>